<dbReference type="EMBL" id="MU858074">
    <property type="protein sequence ID" value="KAK4215948.1"/>
    <property type="molecule type" value="Genomic_DNA"/>
</dbReference>
<protein>
    <submittedName>
        <fullName evidence="2">Uncharacterized protein</fullName>
    </submittedName>
</protein>
<keyword evidence="3" id="KW-1185">Reference proteome</keyword>
<dbReference type="Proteomes" id="UP001301769">
    <property type="component" value="Unassembled WGS sequence"/>
</dbReference>
<accession>A0AAN7B9N4</accession>
<evidence type="ECO:0000313" key="2">
    <source>
        <dbReference type="EMBL" id="KAK4215948.1"/>
    </source>
</evidence>
<comment type="caution">
    <text evidence="2">The sequence shown here is derived from an EMBL/GenBank/DDBJ whole genome shotgun (WGS) entry which is preliminary data.</text>
</comment>
<name>A0AAN7B9N4_9PEZI</name>
<proteinExistence type="predicted"/>
<feature type="region of interest" description="Disordered" evidence="1">
    <location>
        <begin position="144"/>
        <end position="170"/>
    </location>
</feature>
<organism evidence="2 3">
    <name type="scientific">Rhypophila decipiens</name>
    <dbReference type="NCBI Taxonomy" id="261697"/>
    <lineage>
        <taxon>Eukaryota</taxon>
        <taxon>Fungi</taxon>
        <taxon>Dikarya</taxon>
        <taxon>Ascomycota</taxon>
        <taxon>Pezizomycotina</taxon>
        <taxon>Sordariomycetes</taxon>
        <taxon>Sordariomycetidae</taxon>
        <taxon>Sordariales</taxon>
        <taxon>Naviculisporaceae</taxon>
        <taxon>Rhypophila</taxon>
    </lineage>
</organism>
<evidence type="ECO:0000256" key="1">
    <source>
        <dbReference type="SAM" id="MobiDB-lite"/>
    </source>
</evidence>
<reference evidence="2" key="1">
    <citation type="journal article" date="2023" name="Mol. Phylogenet. Evol.">
        <title>Genome-scale phylogeny and comparative genomics of the fungal order Sordariales.</title>
        <authorList>
            <person name="Hensen N."/>
            <person name="Bonometti L."/>
            <person name="Westerberg I."/>
            <person name="Brannstrom I.O."/>
            <person name="Guillou S."/>
            <person name="Cros-Aarteil S."/>
            <person name="Calhoun S."/>
            <person name="Haridas S."/>
            <person name="Kuo A."/>
            <person name="Mondo S."/>
            <person name="Pangilinan J."/>
            <person name="Riley R."/>
            <person name="LaButti K."/>
            <person name="Andreopoulos B."/>
            <person name="Lipzen A."/>
            <person name="Chen C."/>
            <person name="Yan M."/>
            <person name="Daum C."/>
            <person name="Ng V."/>
            <person name="Clum A."/>
            <person name="Steindorff A."/>
            <person name="Ohm R.A."/>
            <person name="Martin F."/>
            <person name="Silar P."/>
            <person name="Natvig D.O."/>
            <person name="Lalanne C."/>
            <person name="Gautier V."/>
            <person name="Ament-Velasquez S.L."/>
            <person name="Kruys A."/>
            <person name="Hutchinson M.I."/>
            <person name="Powell A.J."/>
            <person name="Barry K."/>
            <person name="Miller A.N."/>
            <person name="Grigoriev I.V."/>
            <person name="Debuchy R."/>
            <person name="Gladieux P."/>
            <person name="Hiltunen Thoren M."/>
            <person name="Johannesson H."/>
        </authorList>
    </citation>
    <scope>NUCLEOTIDE SEQUENCE</scope>
    <source>
        <strain evidence="2">PSN293</strain>
    </source>
</reference>
<dbReference type="AlphaFoldDB" id="A0AAN7B9N4"/>
<gene>
    <name evidence="2" type="ORF">QBC37DRAFT_113411</name>
</gene>
<reference evidence="2" key="2">
    <citation type="submission" date="2023-05" db="EMBL/GenBank/DDBJ databases">
        <authorList>
            <consortium name="Lawrence Berkeley National Laboratory"/>
            <person name="Steindorff A."/>
            <person name="Hensen N."/>
            <person name="Bonometti L."/>
            <person name="Westerberg I."/>
            <person name="Brannstrom I.O."/>
            <person name="Guillou S."/>
            <person name="Cros-Aarteil S."/>
            <person name="Calhoun S."/>
            <person name="Haridas S."/>
            <person name="Kuo A."/>
            <person name="Mondo S."/>
            <person name="Pangilinan J."/>
            <person name="Riley R."/>
            <person name="Labutti K."/>
            <person name="Andreopoulos B."/>
            <person name="Lipzen A."/>
            <person name="Chen C."/>
            <person name="Yanf M."/>
            <person name="Daum C."/>
            <person name="Ng V."/>
            <person name="Clum A."/>
            <person name="Ohm R."/>
            <person name="Martin F."/>
            <person name="Silar P."/>
            <person name="Natvig D."/>
            <person name="Lalanne C."/>
            <person name="Gautier V."/>
            <person name="Ament-Velasquez S.L."/>
            <person name="Kruys A."/>
            <person name="Hutchinson M.I."/>
            <person name="Powell A.J."/>
            <person name="Barry K."/>
            <person name="Miller A.N."/>
            <person name="Grigoriev I.V."/>
            <person name="Debuchy R."/>
            <person name="Gladieux P."/>
            <person name="Thoren M.H."/>
            <person name="Johannesson H."/>
        </authorList>
    </citation>
    <scope>NUCLEOTIDE SEQUENCE</scope>
    <source>
        <strain evidence="2">PSN293</strain>
    </source>
</reference>
<sequence length="208" mass="23692">MDNAWHAAVDETRLYLGHATGSNPFNIPPHHHDHHATWSEDIHSMPYGYQPLLPTLPTCRLTQCQPQGFLVEIPLSPHRLTRETSKSLAGRAAAVCCAERKRGMLGQEPHASSKHHLLTWSYSTTEYSQQGTSFHRLFAQERKQARASSPRLRSFLSPTSQGKMMKAEKPDLQGTPIEHRWWRQAQSRCRAGPLSNQWSLGKSRIFYT</sequence>
<evidence type="ECO:0000313" key="3">
    <source>
        <dbReference type="Proteomes" id="UP001301769"/>
    </source>
</evidence>